<dbReference type="PROSITE" id="PS51257">
    <property type="entry name" value="PROKAR_LIPOPROTEIN"/>
    <property type="match status" value="1"/>
</dbReference>
<gene>
    <name evidence="3" type="ORF">VZD24_11775</name>
    <name evidence="2" type="ORF">VZD85_12190</name>
</gene>
<dbReference type="Proteomes" id="UP001388259">
    <property type="component" value="Unassembled WGS sequence"/>
</dbReference>
<dbReference type="EMBL" id="JAZBJM010000009">
    <property type="protein sequence ID" value="MEM0519119.1"/>
    <property type="molecule type" value="Genomic_DNA"/>
</dbReference>
<dbReference type="Proteomes" id="UP001390963">
    <property type="component" value="Unassembled WGS sequence"/>
</dbReference>
<protein>
    <recommendedName>
        <fullName evidence="6">Lipoprotein</fullName>
    </recommendedName>
</protein>
<feature type="chain" id="PRO_5044197126" description="Lipoprotein" evidence="1">
    <location>
        <begin position="26"/>
        <end position="126"/>
    </location>
</feature>
<sequence>MKNIIKFLFLAFTMVSLASCSSSKANTSRPNNRGNSQVAAPVVQEYKGIIVHSTAEGDCEYVIALEDDRTVMFDPVNLLGNFKTHGMRVWFTFRSLKMPNRCDKANPISITDIRERKVKVKKPSGE</sequence>
<name>A0AB35YYG3_9FLAO</name>
<evidence type="ECO:0008006" key="6">
    <source>
        <dbReference type="Google" id="ProtNLM"/>
    </source>
</evidence>
<evidence type="ECO:0000313" key="5">
    <source>
        <dbReference type="Proteomes" id="UP001390963"/>
    </source>
</evidence>
<keyword evidence="5" id="KW-1185">Reference proteome</keyword>
<evidence type="ECO:0000313" key="4">
    <source>
        <dbReference type="Proteomes" id="UP001388259"/>
    </source>
</evidence>
<keyword evidence="1" id="KW-0732">Signal</keyword>
<dbReference type="AlphaFoldDB" id="A0AB35YYG3"/>
<evidence type="ECO:0000313" key="2">
    <source>
        <dbReference type="EMBL" id="MEM0519119.1"/>
    </source>
</evidence>
<evidence type="ECO:0000313" key="3">
    <source>
        <dbReference type="EMBL" id="MEM0574200.1"/>
    </source>
</evidence>
<feature type="signal peptide" evidence="1">
    <location>
        <begin position="1"/>
        <end position="25"/>
    </location>
</feature>
<dbReference type="RefSeq" id="WP_279448977.1">
    <property type="nucleotide sequence ID" value="NZ_JAZBJM010000009.1"/>
</dbReference>
<dbReference type="EMBL" id="JBANCF010000010">
    <property type="protein sequence ID" value="MEM0574200.1"/>
    <property type="molecule type" value="Genomic_DNA"/>
</dbReference>
<reference evidence="2 5" key="1">
    <citation type="submission" date="2024-01" db="EMBL/GenBank/DDBJ databases">
        <title>Aequorivita flavus sp. nov., isolated from deep-sea sediment.</title>
        <authorList>
            <person name="Chen X."/>
        </authorList>
    </citation>
    <scope>NUCLEOTIDE SEQUENCE</scope>
    <source>
        <strain evidence="2">MCCC 1A16923</strain>
        <strain evidence="3 5">MCCC 1A16935</strain>
    </source>
</reference>
<evidence type="ECO:0000256" key="1">
    <source>
        <dbReference type="SAM" id="SignalP"/>
    </source>
</evidence>
<accession>A0AB35YYG3</accession>
<proteinExistence type="predicted"/>
<organism evidence="2 4">
    <name type="scientific">Aequorivita flava</name>
    <dbReference type="NCBI Taxonomy" id="3114371"/>
    <lineage>
        <taxon>Bacteria</taxon>
        <taxon>Pseudomonadati</taxon>
        <taxon>Bacteroidota</taxon>
        <taxon>Flavobacteriia</taxon>
        <taxon>Flavobacteriales</taxon>
        <taxon>Flavobacteriaceae</taxon>
        <taxon>Aequorivita</taxon>
    </lineage>
</organism>
<comment type="caution">
    <text evidence="2">The sequence shown here is derived from an EMBL/GenBank/DDBJ whole genome shotgun (WGS) entry which is preliminary data.</text>
</comment>